<dbReference type="InterPro" id="IPR041588">
    <property type="entry name" value="Integrase_H2C2"/>
</dbReference>
<dbReference type="Pfam" id="PF17921">
    <property type="entry name" value="Integrase_H2C2"/>
    <property type="match status" value="1"/>
</dbReference>
<dbReference type="Proteomes" id="UP000036681">
    <property type="component" value="Unplaced"/>
</dbReference>
<dbReference type="PANTHER" id="PTHR47331">
    <property type="entry name" value="PHD-TYPE DOMAIN-CONTAINING PROTEIN"/>
    <property type="match status" value="1"/>
</dbReference>
<name>A0A0M3I8U4_ASCLU</name>
<proteinExistence type="predicted"/>
<keyword evidence="2" id="KW-1185">Reference proteome</keyword>
<dbReference type="WBParaSite" id="ALUE_0001380601-mRNA-1">
    <property type="protein sequence ID" value="ALUE_0001380601-mRNA-1"/>
    <property type="gene ID" value="ALUE_0001380601"/>
</dbReference>
<dbReference type="Gene3D" id="1.10.340.70">
    <property type="match status" value="1"/>
</dbReference>
<dbReference type="PANTHER" id="PTHR47331:SF2">
    <property type="match status" value="1"/>
</dbReference>
<protein>
    <submittedName>
        <fullName evidence="3">Integrase_H2C2 domain-containing protein</fullName>
    </submittedName>
</protein>
<feature type="domain" description="Integrase zinc-binding" evidence="1">
    <location>
        <begin position="138"/>
        <end position="191"/>
    </location>
</feature>
<reference evidence="3" key="1">
    <citation type="submission" date="2017-02" db="UniProtKB">
        <authorList>
            <consortium name="WormBaseParasite"/>
        </authorList>
    </citation>
    <scope>IDENTIFICATION</scope>
</reference>
<organism evidence="2 3">
    <name type="scientific">Ascaris lumbricoides</name>
    <name type="common">Giant roundworm</name>
    <dbReference type="NCBI Taxonomy" id="6252"/>
    <lineage>
        <taxon>Eukaryota</taxon>
        <taxon>Metazoa</taxon>
        <taxon>Ecdysozoa</taxon>
        <taxon>Nematoda</taxon>
        <taxon>Chromadorea</taxon>
        <taxon>Rhabditida</taxon>
        <taxon>Spirurina</taxon>
        <taxon>Ascaridomorpha</taxon>
        <taxon>Ascaridoidea</taxon>
        <taxon>Ascarididae</taxon>
        <taxon>Ascaris</taxon>
    </lineage>
</organism>
<evidence type="ECO:0000259" key="1">
    <source>
        <dbReference type="Pfam" id="PF17921"/>
    </source>
</evidence>
<evidence type="ECO:0000313" key="2">
    <source>
        <dbReference type="Proteomes" id="UP000036681"/>
    </source>
</evidence>
<accession>A0A0M3I8U4</accession>
<evidence type="ECO:0000313" key="3">
    <source>
        <dbReference type="WBParaSite" id="ALUE_0001380601-mRNA-1"/>
    </source>
</evidence>
<dbReference type="AlphaFoldDB" id="A0A0M3I8U4"/>
<sequence length="207" mass="23985">MVAWTAWLICQDQWPQWQPMGSPNGSMEQDEAIFVSVAPTPFIELNDVERFSHWTALNGTVCRVLEFIDRVRRKPVATLRQYALKATQLLLKQPQREYYEKPVDLSQMDSAGLWHFVSTMHNVTDIENHPVLLPRHGKLTELLIAESHLRLLHAGLQQTLSKFRQQYWYPQSRRTVARVIRECTGCNRWKAAPFALPPFPPVPSARV</sequence>